<evidence type="ECO:0000256" key="9">
    <source>
        <dbReference type="ARBA" id="ARBA00052017"/>
    </source>
</evidence>
<dbReference type="PANTHER" id="PTHR11067:SF9">
    <property type="entry name" value="INOSINE TRIPHOSPHATE PYROPHOSPHATASE"/>
    <property type="match status" value="1"/>
</dbReference>
<dbReference type="EC" id="3.6.1.66" evidence="10"/>
<feature type="binding site" evidence="10">
    <location>
        <position position="48"/>
    </location>
    <ligand>
        <name>Mg(2+)</name>
        <dbReference type="ChEBI" id="CHEBI:18420"/>
    </ligand>
</feature>
<dbReference type="FunFam" id="3.90.950.10:FF:000001">
    <property type="entry name" value="dITP/XTP pyrophosphatase"/>
    <property type="match status" value="1"/>
</dbReference>
<accession>A0A518EN25</accession>
<proteinExistence type="inferred from homology"/>
<keyword evidence="13" id="KW-1185">Reference proteome</keyword>
<keyword evidence="4 10" id="KW-0547">Nucleotide-binding</keyword>
<feature type="binding site" evidence="10">
    <location>
        <begin position="162"/>
        <end position="165"/>
    </location>
    <ligand>
        <name>substrate</name>
    </ligand>
</feature>
<evidence type="ECO:0000256" key="8">
    <source>
        <dbReference type="ARBA" id="ARBA00051875"/>
    </source>
</evidence>
<dbReference type="GO" id="GO:0005829">
    <property type="term" value="C:cytosol"/>
    <property type="evidence" value="ECO:0007669"/>
    <property type="project" value="TreeGrafter"/>
</dbReference>
<dbReference type="Pfam" id="PF01725">
    <property type="entry name" value="Ham1p_like"/>
    <property type="match status" value="1"/>
</dbReference>
<protein>
    <recommendedName>
        <fullName evidence="10">dITP/XTP pyrophosphatase</fullName>
        <ecNumber evidence="10">3.6.1.66</ecNumber>
    </recommendedName>
    <alternativeName>
        <fullName evidence="10">Non-canonical purine NTP pyrophosphatase</fullName>
    </alternativeName>
    <alternativeName>
        <fullName evidence="10">Non-standard purine NTP pyrophosphatase</fullName>
    </alternativeName>
    <alternativeName>
        <fullName evidence="10">Nucleoside-triphosphate diphosphatase</fullName>
    </alternativeName>
    <alternativeName>
        <fullName evidence="10">Nucleoside-triphosphate pyrophosphatase</fullName>
        <shortName evidence="10">NTPase</shortName>
    </alternativeName>
</protein>
<name>A0A518EN25_9BACT</name>
<comment type="subunit">
    <text evidence="2 10">Homodimer.</text>
</comment>
<keyword evidence="5 10" id="KW-0378">Hydrolase</keyword>
<dbReference type="HAMAP" id="MF_01405">
    <property type="entry name" value="Non_canon_purine_NTPase"/>
    <property type="match status" value="1"/>
</dbReference>
<evidence type="ECO:0000256" key="11">
    <source>
        <dbReference type="RuleBase" id="RU003781"/>
    </source>
</evidence>
<comment type="cofactor">
    <cofactor evidence="10">
        <name>Mg(2+)</name>
        <dbReference type="ChEBI" id="CHEBI:18420"/>
    </cofactor>
    <text evidence="10">Binds 1 Mg(2+) ion per subunit.</text>
</comment>
<dbReference type="GO" id="GO:0036222">
    <property type="term" value="F:XTP diphosphatase activity"/>
    <property type="evidence" value="ECO:0007669"/>
    <property type="project" value="UniProtKB-UniRule"/>
</dbReference>
<evidence type="ECO:0000256" key="2">
    <source>
        <dbReference type="ARBA" id="ARBA00011738"/>
    </source>
</evidence>
<feature type="binding site" evidence="10">
    <location>
        <position position="190"/>
    </location>
    <ligand>
        <name>substrate</name>
    </ligand>
</feature>
<keyword evidence="7 10" id="KW-0546">Nucleotide metabolism</keyword>
<dbReference type="Gene3D" id="3.90.950.10">
    <property type="match status" value="1"/>
</dbReference>
<sequence length="219" mass="23065">MKPIAGHLTKLLLASGNQKKLAELRSITAPLGVQVLSPTDIGGLPDVEEDGETFAANAAKKASAGARYAGLWTLADDSGLTVDALDGAPGVYSARYAGVHGDDEANNARLLKELSAVPDEDRGASFVCALALARPDSGEIAYETEGRTFGEILREAQGEGGFGYDPLFRFTEPGFPVTGMVFARLRAEEKASVSHRGRALRALEPALADLLLARLPQDS</sequence>
<gene>
    <name evidence="12" type="ORF">Poly30_09860</name>
</gene>
<evidence type="ECO:0000313" key="12">
    <source>
        <dbReference type="EMBL" id="QDV05488.1"/>
    </source>
</evidence>
<dbReference type="CDD" id="cd00515">
    <property type="entry name" value="HAM1"/>
    <property type="match status" value="1"/>
</dbReference>
<keyword evidence="6 10" id="KW-0460">Magnesium</keyword>
<reference evidence="12 13" key="1">
    <citation type="submission" date="2019-02" db="EMBL/GenBank/DDBJ databases">
        <title>Deep-cultivation of Planctomycetes and their phenomic and genomic characterization uncovers novel biology.</title>
        <authorList>
            <person name="Wiegand S."/>
            <person name="Jogler M."/>
            <person name="Boedeker C."/>
            <person name="Pinto D."/>
            <person name="Vollmers J."/>
            <person name="Rivas-Marin E."/>
            <person name="Kohn T."/>
            <person name="Peeters S.H."/>
            <person name="Heuer A."/>
            <person name="Rast P."/>
            <person name="Oberbeckmann S."/>
            <person name="Bunk B."/>
            <person name="Jeske O."/>
            <person name="Meyerdierks A."/>
            <person name="Storesund J.E."/>
            <person name="Kallscheuer N."/>
            <person name="Luecker S."/>
            <person name="Lage O.M."/>
            <person name="Pohl T."/>
            <person name="Merkel B.J."/>
            <person name="Hornburger P."/>
            <person name="Mueller R.-W."/>
            <person name="Bruemmer F."/>
            <person name="Labrenz M."/>
            <person name="Spormann A.M."/>
            <person name="Op den Camp H."/>
            <person name="Overmann J."/>
            <person name="Amann R."/>
            <person name="Jetten M.S.M."/>
            <person name="Mascher T."/>
            <person name="Medema M.H."/>
            <person name="Devos D.P."/>
            <person name="Kaster A.-K."/>
            <person name="Ovreas L."/>
            <person name="Rohde M."/>
            <person name="Galperin M.Y."/>
            <person name="Jogler C."/>
        </authorList>
    </citation>
    <scope>NUCLEOTIDE SEQUENCE [LARGE SCALE GENOMIC DNA]</scope>
    <source>
        <strain evidence="12 13">Poly30</strain>
    </source>
</reference>
<evidence type="ECO:0000256" key="7">
    <source>
        <dbReference type="ARBA" id="ARBA00023080"/>
    </source>
</evidence>
<dbReference type="GO" id="GO:0046872">
    <property type="term" value="F:metal ion binding"/>
    <property type="evidence" value="ECO:0007669"/>
    <property type="project" value="UniProtKB-KW"/>
</dbReference>
<dbReference type="GO" id="GO:0017111">
    <property type="term" value="F:ribonucleoside triphosphate phosphatase activity"/>
    <property type="evidence" value="ECO:0007669"/>
    <property type="project" value="InterPro"/>
</dbReference>
<dbReference type="RefSeq" id="WP_145194889.1">
    <property type="nucleotide sequence ID" value="NZ_CP036434.1"/>
</dbReference>
<dbReference type="GO" id="GO:0009117">
    <property type="term" value="P:nucleotide metabolic process"/>
    <property type="evidence" value="ECO:0007669"/>
    <property type="project" value="UniProtKB-KW"/>
</dbReference>
<dbReference type="InterPro" id="IPR020922">
    <property type="entry name" value="dITP/XTP_pyrophosphatase"/>
</dbReference>
<feature type="binding site" evidence="10">
    <location>
        <position position="78"/>
    </location>
    <ligand>
        <name>substrate</name>
    </ligand>
</feature>
<dbReference type="GO" id="GO:0009146">
    <property type="term" value="P:purine nucleoside triphosphate catabolic process"/>
    <property type="evidence" value="ECO:0007669"/>
    <property type="project" value="UniProtKB-UniRule"/>
</dbReference>
<dbReference type="SUPFAM" id="SSF52972">
    <property type="entry name" value="ITPase-like"/>
    <property type="match status" value="1"/>
</dbReference>
<evidence type="ECO:0000313" key="13">
    <source>
        <dbReference type="Proteomes" id="UP000320390"/>
    </source>
</evidence>
<dbReference type="InterPro" id="IPR002637">
    <property type="entry name" value="RdgB/HAM1"/>
</dbReference>
<dbReference type="PANTHER" id="PTHR11067">
    <property type="entry name" value="INOSINE TRIPHOSPHATE PYROPHOSPHATASE/HAM1 PROTEIN"/>
    <property type="match status" value="1"/>
</dbReference>
<dbReference type="AlphaFoldDB" id="A0A518EN25"/>
<evidence type="ECO:0000256" key="3">
    <source>
        <dbReference type="ARBA" id="ARBA00022723"/>
    </source>
</evidence>
<dbReference type="OrthoDB" id="9807456at2"/>
<feature type="binding site" evidence="10">
    <location>
        <begin position="15"/>
        <end position="20"/>
    </location>
    <ligand>
        <name>substrate</name>
    </ligand>
</feature>
<comment type="function">
    <text evidence="10">Pyrophosphatase that catalyzes the hydrolysis of nucleoside triphosphates to their monophosphate derivatives, with a high preference for the non-canonical purine nucleotides XTP (xanthosine triphosphate), dITP (deoxyinosine triphosphate) and ITP. Seems to function as a house-cleaning enzyme that removes non-canonical purine nucleotides from the nucleotide pool, thus preventing their incorporation into DNA/RNA and avoiding chromosomal lesions.</text>
</comment>
<dbReference type="InterPro" id="IPR029001">
    <property type="entry name" value="ITPase-like_fam"/>
</dbReference>
<comment type="similarity">
    <text evidence="1 10 11">Belongs to the HAM1 NTPase family.</text>
</comment>
<feature type="binding site" evidence="10">
    <location>
        <position position="77"/>
    </location>
    <ligand>
        <name>Mg(2+)</name>
        <dbReference type="ChEBI" id="CHEBI:18420"/>
    </ligand>
</feature>
<dbReference type="GO" id="GO:0036220">
    <property type="term" value="F:ITP diphosphatase activity"/>
    <property type="evidence" value="ECO:0007669"/>
    <property type="project" value="UniProtKB-UniRule"/>
</dbReference>
<comment type="catalytic activity">
    <reaction evidence="8 10">
        <text>dITP + H2O = dIMP + diphosphate + H(+)</text>
        <dbReference type="Rhea" id="RHEA:28342"/>
        <dbReference type="ChEBI" id="CHEBI:15377"/>
        <dbReference type="ChEBI" id="CHEBI:15378"/>
        <dbReference type="ChEBI" id="CHEBI:33019"/>
        <dbReference type="ChEBI" id="CHEBI:61194"/>
        <dbReference type="ChEBI" id="CHEBI:61382"/>
        <dbReference type="EC" id="3.6.1.66"/>
    </reaction>
</comment>
<evidence type="ECO:0000256" key="1">
    <source>
        <dbReference type="ARBA" id="ARBA00008023"/>
    </source>
</evidence>
<comment type="catalytic activity">
    <reaction evidence="9 10">
        <text>XTP + H2O = XMP + diphosphate + H(+)</text>
        <dbReference type="Rhea" id="RHEA:28610"/>
        <dbReference type="ChEBI" id="CHEBI:15377"/>
        <dbReference type="ChEBI" id="CHEBI:15378"/>
        <dbReference type="ChEBI" id="CHEBI:33019"/>
        <dbReference type="ChEBI" id="CHEBI:57464"/>
        <dbReference type="ChEBI" id="CHEBI:61314"/>
        <dbReference type="EC" id="3.6.1.66"/>
    </reaction>
</comment>
<feature type="binding site" evidence="10">
    <location>
        <begin position="195"/>
        <end position="196"/>
    </location>
    <ligand>
        <name>substrate</name>
    </ligand>
</feature>
<evidence type="ECO:0000256" key="10">
    <source>
        <dbReference type="HAMAP-Rule" id="MF_01405"/>
    </source>
</evidence>
<evidence type="ECO:0000256" key="6">
    <source>
        <dbReference type="ARBA" id="ARBA00022842"/>
    </source>
</evidence>
<dbReference type="GO" id="GO:0035870">
    <property type="term" value="F:dITP diphosphatase activity"/>
    <property type="evidence" value="ECO:0007669"/>
    <property type="project" value="UniProtKB-UniRule"/>
</dbReference>
<organism evidence="12 13">
    <name type="scientific">Saltatorellus ferox</name>
    <dbReference type="NCBI Taxonomy" id="2528018"/>
    <lineage>
        <taxon>Bacteria</taxon>
        <taxon>Pseudomonadati</taxon>
        <taxon>Planctomycetota</taxon>
        <taxon>Planctomycetia</taxon>
        <taxon>Planctomycetia incertae sedis</taxon>
        <taxon>Saltatorellus</taxon>
    </lineage>
</organism>
<evidence type="ECO:0000256" key="4">
    <source>
        <dbReference type="ARBA" id="ARBA00022741"/>
    </source>
</evidence>
<dbReference type="NCBIfam" id="TIGR00042">
    <property type="entry name" value="RdgB/HAM1 family non-canonical purine NTP pyrophosphatase"/>
    <property type="match status" value="1"/>
</dbReference>
<keyword evidence="3 10" id="KW-0479">Metal-binding</keyword>
<comment type="catalytic activity">
    <reaction evidence="10">
        <text>ITP + H2O = IMP + diphosphate + H(+)</text>
        <dbReference type="Rhea" id="RHEA:29399"/>
        <dbReference type="ChEBI" id="CHEBI:15377"/>
        <dbReference type="ChEBI" id="CHEBI:15378"/>
        <dbReference type="ChEBI" id="CHEBI:33019"/>
        <dbReference type="ChEBI" id="CHEBI:58053"/>
        <dbReference type="ChEBI" id="CHEBI:61402"/>
        <dbReference type="EC" id="3.6.1.66"/>
    </reaction>
</comment>
<feature type="active site" description="Proton acceptor" evidence="10">
    <location>
        <position position="77"/>
    </location>
</feature>
<evidence type="ECO:0000256" key="5">
    <source>
        <dbReference type="ARBA" id="ARBA00022801"/>
    </source>
</evidence>
<dbReference type="GO" id="GO:0000166">
    <property type="term" value="F:nucleotide binding"/>
    <property type="evidence" value="ECO:0007669"/>
    <property type="project" value="UniProtKB-KW"/>
</dbReference>
<dbReference type="Proteomes" id="UP000320390">
    <property type="component" value="Chromosome"/>
</dbReference>
<dbReference type="EMBL" id="CP036434">
    <property type="protein sequence ID" value="QDV05488.1"/>
    <property type="molecule type" value="Genomic_DNA"/>
</dbReference>